<gene>
    <name evidence="3" type="ORF">ECPE_LOCUS17333</name>
</gene>
<dbReference type="Proteomes" id="UP000272942">
    <property type="component" value="Unassembled WGS sequence"/>
</dbReference>
<evidence type="ECO:0000256" key="1">
    <source>
        <dbReference type="SAM" id="MobiDB-lite"/>
    </source>
</evidence>
<dbReference type="WBParaSite" id="ECPE_0001737801-mRNA-1">
    <property type="protein sequence ID" value="ECPE_0001737801-mRNA-1"/>
    <property type="gene ID" value="ECPE_0001737801"/>
</dbReference>
<name>A0A183BDP8_9TREM</name>
<feature type="compositionally biased region" description="Polar residues" evidence="1">
    <location>
        <begin position="10"/>
        <end position="19"/>
    </location>
</feature>
<dbReference type="InterPro" id="IPR056549">
    <property type="entry name" value="HTH_NOL4"/>
</dbReference>
<evidence type="ECO:0000259" key="2">
    <source>
        <dbReference type="Pfam" id="PF23079"/>
    </source>
</evidence>
<dbReference type="AlphaFoldDB" id="A0A183BDP8"/>
<reference evidence="5" key="1">
    <citation type="submission" date="2016-06" db="UniProtKB">
        <authorList>
            <consortium name="WormBaseParasite"/>
        </authorList>
    </citation>
    <scope>IDENTIFICATION</scope>
</reference>
<dbReference type="OrthoDB" id="6265106at2759"/>
<reference evidence="3 4" key="2">
    <citation type="submission" date="2018-11" db="EMBL/GenBank/DDBJ databases">
        <authorList>
            <consortium name="Pathogen Informatics"/>
        </authorList>
    </citation>
    <scope>NUCLEOTIDE SEQUENCE [LARGE SCALE GENOMIC DNA]</scope>
    <source>
        <strain evidence="3 4">Egypt</strain>
    </source>
</reference>
<keyword evidence="4" id="KW-1185">Reference proteome</keyword>
<sequence length="181" mass="20284">MDSSPRYHRNTTTGPNTAPGSVKDFQDRNSYSSLLNNLRVCGNEILRDLGGSISGPEDECEKPATAGSELTTAAYNNFVRRIVDDTLDRTITFCEQPRHAITALESICAKAWPRMEMKRHRNRIRAYLKACRRNSKKNKGQINMKEAPMNGLSIEARQLVSNALSLVADDVDQLKRVGYPI</sequence>
<feature type="domain" description="Nucleolar protein 4 helical" evidence="2">
    <location>
        <begin position="73"/>
        <end position="136"/>
    </location>
</feature>
<feature type="region of interest" description="Disordered" evidence="1">
    <location>
        <begin position="1"/>
        <end position="24"/>
    </location>
</feature>
<evidence type="ECO:0000313" key="4">
    <source>
        <dbReference type="Proteomes" id="UP000272942"/>
    </source>
</evidence>
<dbReference type="Pfam" id="PF23079">
    <property type="entry name" value="HTH_NOL4_2nd"/>
    <property type="match status" value="1"/>
</dbReference>
<organism evidence="5">
    <name type="scientific">Echinostoma caproni</name>
    <dbReference type="NCBI Taxonomy" id="27848"/>
    <lineage>
        <taxon>Eukaryota</taxon>
        <taxon>Metazoa</taxon>
        <taxon>Spiralia</taxon>
        <taxon>Lophotrochozoa</taxon>
        <taxon>Platyhelminthes</taxon>
        <taxon>Trematoda</taxon>
        <taxon>Digenea</taxon>
        <taxon>Plagiorchiida</taxon>
        <taxon>Echinostomata</taxon>
        <taxon>Echinostomatoidea</taxon>
        <taxon>Echinostomatidae</taxon>
        <taxon>Echinostoma</taxon>
    </lineage>
</organism>
<protein>
    <submittedName>
        <fullName evidence="5">Mediator of RNA polymerase II transcription subunit 7</fullName>
    </submittedName>
</protein>
<evidence type="ECO:0000313" key="3">
    <source>
        <dbReference type="EMBL" id="VDP94623.1"/>
    </source>
</evidence>
<evidence type="ECO:0000313" key="5">
    <source>
        <dbReference type="WBParaSite" id="ECPE_0001737801-mRNA-1"/>
    </source>
</evidence>
<dbReference type="EMBL" id="UZAN01068723">
    <property type="protein sequence ID" value="VDP94623.1"/>
    <property type="molecule type" value="Genomic_DNA"/>
</dbReference>
<accession>A0A183BDP8</accession>
<proteinExistence type="predicted"/>